<dbReference type="InterPro" id="IPR000189">
    <property type="entry name" value="Transglyc_AS"/>
</dbReference>
<keyword evidence="5" id="KW-1185">Reference proteome</keyword>
<evidence type="ECO:0000313" key="4">
    <source>
        <dbReference type="EMBL" id="OUJ70139.1"/>
    </source>
</evidence>
<feature type="signal peptide" evidence="2">
    <location>
        <begin position="1"/>
        <end position="24"/>
    </location>
</feature>
<dbReference type="PROSITE" id="PS51782">
    <property type="entry name" value="LYSM"/>
    <property type="match status" value="3"/>
</dbReference>
<accession>A0A2C9ZTV8</accession>
<dbReference type="PANTHER" id="PTHR33734:SF22">
    <property type="entry name" value="MEMBRANE-BOUND LYTIC MUREIN TRANSGLYCOSYLASE D"/>
    <property type="match status" value="1"/>
</dbReference>
<sequence length="661" mass="73304">MKNMLVRTIAGLLLLLAFASPTVAQIVPEQNLGYERTDSVQLMLPDSLVAAPVLIDSVQLAWLRTPPTLRDLVADRIGCLDTDVPHLFNNTVMSFVNYFTINNRAYTQRILERENLYFPLFEKYLAKYNLPKDLKYLAVVESALVPQARSRVGAVGLWQFMGPTANDFRLVRNDYIDERMNPEKSTEAACRFLRDLYRMFGDWELALSAYNYGSGNIMKAIRRAGGQRNFWAIYPYLPKETRNYVPTFTAALYTLKYAHEHGLHSDSLHYLYPEPTDTLIISGRSLDLRKFSAQFGLDSAEISRQNPEIKKPYLPETMRNYRLTVPACIRPELAAFDRTTLLDFCKVALPPPGLLTPRSPSLLDAAVTQPMLAATSPKAAVRYRRLRHSVRRGENLAAVAEQYDVTSAQLTRWNNLRRGRALTPKQQLVVYVPIEHPIDATLTTVAVQKLAIPHKLPLLGGKEALATHRTAQEPSVLIAAEKDSDAVAQAIPTAPKATSVARVSKESKPISAPLETTTGLDTTTDSALISYSVRRGDNLGKLARTHGMTTAQLMALNHLQSGSLSIGQKLVFYGSEAEEAAPEPAVVASSSTPVVAARATAKAAIKSATVPLPKVHLVQPGDTLYNISRRYHGVTVEQLRKLNHLKSDEVKPGQKLVLEQS</sequence>
<feature type="chain" id="PRO_5012383925" description="LysM domain-containing protein" evidence="2">
    <location>
        <begin position="25"/>
        <end position="661"/>
    </location>
</feature>
<dbReference type="GO" id="GO:0016020">
    <property type="term" value="C:membrane"/>
    <property type="evidence" value="ECO:0007669"/>
    <property type="project" value="InterPro"/>
</dbReference>
<reference evidence="4 5" key="1">
    <citation type="submission" date="2017-01" db="EMBL/GenBank/DDBJ databases">
        <title>A new Hymenobacter.</title>
        <authorList>
            <person name="Liang Y."/>
            <person name="Feng F."/>
        </authorList>
    </citation>
    <scope>NUCLEOTIDE SEQUENCE [LARGE SCALE GENOMIC DNA]</scope>
    <source>
        <strain evidence="4">MIMBbqt21</strain>
    </source>
</reference>
<evidence type="ECO:0000256" key="2">
    <source>
        <dbReference type="SAM" id="SignalP"/>
    </source>
</evidence>
<dbReference type="Proteomes" id="UP000194873">
    <property type="component" value="Unassembled WGS sequence"/>
</dbReference>
<dbReference type="AlphaFoldDB" id="A0A2C9ZTV8"/>
<dbReference type="CDD" id="cd16894">
    <property type="entry name" value="MltD-like"/>
    <property type="match status" value="1"/>
</dbReference>
<dbReference type="Pfam" id="PF01464">
    <property type="entry name" value="SLT"/>
    <property type="match status" value="1"/>
</dbReference>
<dbReference type="InterPro" id="IPR023346">
    <property type="entry name" value="Lysozyme-like_dom_sf"/>
</dbReference>
<dbReference type="Pfam" id="PF01476">
    <property type="entry name" value="LysM"/>
    <property type="match status" value="3"/>
</dbReference>
<dbReference type="OrthoDB" id="9815002at2"/>
<dbReference type="EMBL" id="MTSE01000026">
    <property type="protein sequence ID" value="OUJ70139.1"/>
    <property type="molecule type" value="Genomic_DNA"/>
</dbReference>
<evidence type="ECO:0000256" key="1">
    <source>
        <dbReference type="ARBA" id="ARBA00007734"/>
    </source>
</evidence>
<dbReference type="PANTHER" id="PTHR33734">
    <property type="entry name" value="LYSM DOMAIN-CONTAINING GPI-ANCHORED PROTEIN 2"/>
    <property type="match status" value="1"/>
</dbReference>
<proteinExistence type="inferred from homology"/>
<keyword evidence="2" id="KW-0732">Signal</keyword>
<feature type="domain" description="LysM" evidence="3">
    <location>
        <begin position="614"/>
        <end position="658"/>
    </location>
</feature>
<dbReference type="Gene3D" id="3.10.350.10">
    <property type="entry name" value="LysM domain"/>
    <property type="match status" value="3"/>
</dbReference>
<dbReference type="SUPFAM" id="SSF54106">
    <property type="entry name" value="LysM domain"/>
    <property type="match status" value="3"/>
</dbReference>
<comment type="caution">
    <text evidence="4">The sequence shown here is derived from an EMBL/GenBank/DDBJ whole genome shotgun (WGS) entry which is preliminary data.</text>
</comment>
<dbReference type="InterPro" id="IPR036779">
    <property type="entry name" value="LysM_dom_sf"/>
</dbReference>
<dbReference type="InterPro" id="IPR018392">
    <property type="entry name" value="LysM"/>
</dbReference>
<organism evidence="4 5">
    <name type="scientific">Hymenobacter crusticola</name>
    <dbReference type="NCBI Taxonomy" id="1770526"/>
    <lineage>
        <taxon>Bacteria</taxon>
        <taxon>Pseudomonadati</taxon>
        <taxon>Bacteroidota</taxon>
        <taxon>Cytophagia</taxon>
        <taxon>Cytophagales</taxon>
        <taxon>Hymenobacteraceae</taxon>
        <taxon>Hymenobacter</taxon>
    </lineage>
</organism>
<dbReference type="SUPFAM" id="SSF53955">
    <property type="entry name" value="Lysozyme-like"/>
    <property type="match status" value="1"/>
</dbReference>
<dbReference type="InterPro" id="IPR008258">
    <property type="entry name" value="Transglycosylase_SLT_dom_1"/>
</dbReference>
<dbReference type="GO" id="GO:0008932">
    <property type="term" value="F:lytic endotransglycosylase activity"/>
    <property type="evidence" value="ECO:0007669"/>
    <property type="project" value="TreeGrafter"/>
</dbReference>
<gene>
    <name evidence="4" type="ORF">BXP70_25125</name>
</gene>
<dbReference type="PROSITE" id="PS00922">
    <property type="entry name" value="TRANSGLYCOSYLASE"/>
    <property type="match status" value="1"/>
</dbReference>
<dbReference type="Gene3D" id="1.10.530.10">
    <property type="match status" value="1"/>
</dbReference>
<feature type="domain" description="LysM" evidence="3">
    <location>
        <begin position="529"/>
        <end position="572"/>
    </location>
</feature>
<dbReference type="CDD" id="cd00118">
    <property type="entry name" value="LysM"/>
    <property type="match status" value="1"/>
</dbReference>
<name>A0A2C9ZTV8_9BACT</name>
<protein>
    <recommendedName>
        <fullName evidence="3">LysM domain-containing protein</fullName>
    </recommendedName>
</protein>
<dbReference type="RefSeq" id="WP_086596877.1">
    <property type="nucleotide sequence ID" value="NZ_MTSE01000026.1"/>
</dbReference>
<feature type="domain" description="LysM" evidence="3">
    <location>
        <begin position="386"/>
        <end position="430"/>
    </location>
</feature>
<evidence type="ECO:0000313" key="5">
    <source>
        <dbReference type="Proteomes" id="UP000194873"/>
    </source>
</evidence>
<evidence type="ECO:0000259" key="3">
    <source>
        <dbReference type="PROSITE" id="PS51782"/>
    </source>
</evidence>
<dbReference type="SMART" id="SM00257">
    <property type="entry name" value="LysM"/>
    <property type="match status" value="3"/>
</dbReference>
<dbReference type="GO" id="GO:0000270">
    <property type="term" value="P:peptidoglycan metabolic process"/>
    <property type="evidence" value="ECO:0007669"/>
    <property type="project" value="InterPro"/>
</dbReference>
<comment type="similarity">
    <text evidence="1">Belongs to the transglycosylase Slt family.</text>
</comment>